<organism evidence="6 7">
    <name type="scientific">Sulfitobacter guttiformis</name>
    <dbReference type="NCBI Taxonomy" id="74349"/>
    <lineage>
        <taxon>Bacteria</taxon>
        <taxon>Pseudomonadati</taxon>
        <taxon>Pseudomonadota</taxon>
        <taxon>Alphaproteobacteria</taxon>
        <taxon>Rhodobacterales</taxon>
        <taxon>Roseobacteraceae</taxon>
        <taxon>Sulfitobacter</taxon>
    </lineage>
</organism>
<dbReference type="InterPro" id="IPR011059">
    <property type="entry name" value="Metal-dep_hydrolase_composite"/>
</dbReference>
<dbReference type="RefSeq" id="WP_025061401.1">
    <property type="nucleotide sequence ID" value="NZ_RAQK01000002.1"/>
</dbReference>
<dbReference type="PANTHER" id="PTHR43794">
    <property type="entry name" value="AMINOHYDROLASE SSNA-RELATED"/>
    <property type="match status" value="1"/>
</dbReference>
<protein>
    <submittedName>
        <fullName evidence="6">Cytosine/adenosine deaminase-related metal-dependent hydrolase</fullName>
    </submittedName>
</protein>
<comment type="caution">
    <text evidence="6">The sequence shown here is derived from an EMBL/GenBank/DDBJ whole genome shotgun (WGS) entry which is preliminary data.</text>
</comment>
<dbReference type="GO" id="GO:0016814">
    <property type="term" value="F:hydrolase activity, acting on carbon-nitrogen (but not peptide) bonds, in cyclic amidines"/>
    <property type="evidence" value="ECO:0007669"/>
    <property type="project" value="UniProtKB-ARBA"/>
</dbReference>
<dbReference type="STRING" id="1443111.Z949_763"/>
<evidence type="ECO:0000256" key="4">
    <source>
        <dbReference type="ARBA" id="ARBA00022833"/>
    </source>
</evidence>
<dbReference type="EMBL" id="RAQK01000002">
    <property type="protein sequence ID" value="RKE94566.1"/>
    <property type="molecule type" value="Genomic_DNA"/>
</dbReference>
<dbReference type="SUPFAM" id="SSF51338">
    <property type="entry name" value="Composite domain of metallo-dependent hydrolases"/>
    <property type="match status" value="1"/>
</dbReference>
<name>A0A420DJZ7_9RHOB</name>
<dbReference type="InterPro" id="IPR050287">
    <property type="entry name" value="MTA/SAH_deaminase"/>
</dbReference>
<evidence type="ECO:0000313" key="7">
    <source>
        <dbReference type="Proteomes" id="UP000284407"/>
    </source>
</evidence>
<dbReference type="PANTHER" id="PTHR43794:SF11">
    <property type="entry name" value="AMIDOHYDROLASE-RELATED DOMAIN-CONTAINING PROTEIN"/>
    <property type="match status" value="1"/>
</dbReference>
<keyword evidence="7" id="KW-1185">Reference proteome</keyword>
<dbReference type="Gene3D" id="2.30.40.10">
    <property type="entry name" value="Urease, subunit C, domain 1"/>
    <property type="match status" value="1"/>
</dbReference>
<keyword evidence="4" id="KW-0862">Zinc</keyword>
<gene>
    <name evidence="6" type="ORF">C8N30_3694</name>
</gene>
<keyword evidence="3 6" id="KW-0378">Hydrolase</keyword>
<sequence>MSVTLLRNADMVLTMDDTRRELVNADIMMRDGAISGIGDGLVAPAGAEVVDASGCLVTPGLVNTHHHLFQSLTRAVPGGQDALLFGWLRTLYPVWQRFTPDHMFVSAQVGLAELALSGCTLSSDHLYLYPNGSRLEDTIHAASDIGLRFHPTRGAMSIGESAGGLPPDALVEEEAAILEDCIRVIDAFHDPAEGSMCRVGIAPCSPFSVSTDLMRDAAILARDKGVMLHTHLAENDEDIAYSLEKFGCRPGEYAEMLGWVGRDVWHAHCVKLDAAEIALFAATGTGVAHCPCSNCRLGSGIAPLRAMRDGGVPVGLGVDGSASNDAGNLVSEARQAMLLQRVSLGANAMSAREALEIATRGGADVLGRPDCGRIEVGKRADIAVWDMTGVEAAGSWDMAALLLAGPTTVRDLFVNGSGIVRNGQITTVDMAALLARQRRMAVTLREAM</sequence>
<dbReference type="InterPro" id="IPR006680">
    <property type="entry name" value="Amidohydro-rel"/>
</dbReference>
<dbReference type="Pfam" id="PF01979">
    <property type="entry name" value="Amidohydro_1"/>
    <property type="match status" value="1"/>
</dbReference>
<dbReference type="CDD" id="cd01298">
    <property type="entry name" value="ATZ_TRZ_like"/>
    <property type="match status" value="1"/>
</dbReference>
<accession>A0A420DJZ7</accession>
<dbReference type="GO" id="GO:0019239">
    <property type="term" value="F:deaminase activity"/>
    <property type="evidence" value="ECO:0007669"/>
    <property type="project" value="UniProtKB-ARBA"/>
</dbReference>
<proteinExistence type="inferred from homology"/>
<dbReference type="Proteomes" id="UP000284407">
    <property type="component" value="Unassembled WGS sequence"/>
</dbReference>
<evidence type="ECO:0000256" key="2">
    <source>
        <dbReference type="ARBA" id="ARBA00022723"/>
    </source>
</evidence>
<dbReference type="InterPro" id="IPR032466">
    <property type="entry name" value="Metal_Hydrolase"/>
</dbReference>
<evidence type="ECO:0000259" key="5">
    <source>
        <dbReference type="Pfam" id="PF01979"/>
    </source>
</evidence>
<dbReference type="SUPFAM" id="SSF51556">
    <property type="entry name" value="Metallo-dependent hydrolases"/>
    <property type="match status" value="1"/>
</dbReference>
<dbReference type="GO" id="GO:0046872">
    <property type="term" value="F:metal ion binding"/>
    <property type="evidence" value="ECO:0007669"/>
    <property type="project" value="UniProtKB-KW"/>
</dbReference>
<dbReference type="Gene3D" id="3.20.20.140">
    <property type="entry name" value="Metal-dependent hydrolases"/>
    <property type="match status" value="1"/>
</dbReference>
<keyword evidence="2" id="KW-0479">Metal-binding</keyword>
<evidence type="ECO:0000313" key="6">
    <source>
        <dbReference type="EMBL" id="RKE94566.1"/>
    </source>
</evidence>
<dbReference type="OrthoDB" id="9796020at2"/>
<evidence type="ECO:0000256" key="1">
    <source>
        <dbReference type="ARBA" id="ARBA00006745"/>
    </source>
</evidence>
<feature type="domain" description="Amidohydrolase-related" evidence="5">
    <location>
        <begin position="56"/>
        <end position="391"/>
    </location>
</feature>
<dbReference type="NCBIfam" id="NF006055">
    <property type="entry name" value="PRK08203.1"/>
    <property type="match status" value="1"/>
</dbReference>
<comment type="similarity">
    <text evidence="1">Belongs to the metallo-dependent hydrolases superfamily. ATZ/TRZ family.</text>
</comment>
<dbReference type="AlphaFoldDB" id="A0A420DJZ7"/>
<evidence type="ECO:0000256" key="3">
    <source>
        <dbReference type="ARBA" id="ARBA00022801"/>
    </source>
</evidence>
<dbReference type="FunFam" id="3.20.20.140:FF:000014">
    <property type="entry name" value="5-methylthioadenosine/S-adenosylhomocysteine deaminase"/>
    <property type="match status" value="1"/>
</dbReference>
<reference evidence="6 7" key="1">
    <citation type="submission" date="2018-09" db="EMBL/GenBank/DDBJ databases">
        <title>Genomic Encyclopedia of Archaeal and Bacterial Type Strains, Phase II (KMG-II): from individual species to whole genera.</title>
        <authorList>
            <person name="Goeker M."/>
        </authorList>
    </citation>
    <scope>NUCLEOTIDE SEQUENCE [LARGE SCALE GENOMIC DNA]</scope>
    <source>
        <strain evidence="6 7">DSM 11458</strain>
    </source>
</reference>